<evidence type="ECO:0000313" key="3">
    <source>
        <dbReference type="EMBL" id="HGT37754.1"/>
    </source>
</evidence>
<dbReference type="AlphaFoldDB" id="A0A7C4LIX9"/>
<dbReference type="InterPro" id="IPR011444">
    <property type="entry name" value="DUF1549"/>
</dbReference>
<dbReference type="Pfam" id="PF07587">
    <property type="entry name" value="PSD1"/>
    <property type="match status" value="1"/>
</dbReference>
<dbReference type="EMBL" id="DSVQ01000001">
    <property type="protein sequence ID" value="HGT37754.1"/>
    <property type="molecule type" value="Genomic_DNA"/>
</dbReference>
<reference evidence="3" key="1">
    <citation type="journal article" date="2020" name="mSystems">
        <title>Genome- and Community-Level Interaction Insights into Carbon Utilization and Element Cycling Functions of Hydrothermarchaeota in Hydrothermal Sediment.</title>
        <authorList>
            <person name="Zhou Z."/>
            <person name="Liu Y."/>
            <person name="Xu W."/>
            <person name="Pan J."/>
            <person name="Luo Z.H."/>
            <person name="Li M."/>
        </authorList>
    </citation>
    <scope>NUCLEOTIDE SEQUENCE [LARGE SCALE GENOMIC DNA]</scope>
    <source>
        <strain evidence="3">SpSt-508</strain>
    </source>
</reference>
<feature type="domain" description="DUF1549" evidence="1">
    <location>
        <begin position="68"/>
        <end position="272"/>
    </location>
</feature>
<proteinExistence type="predicted"/>
<dbReference type="PANTHER" id="PTHR35889:SF3">
    <property type="entry name" value="F-BOX DOMAIN-CONTAINING PROTEIN"/>
    <property type="match status" value="1"/>
</dbReference>
<evidence type="ECO:0000259" key="2">
    <source>
        <dbReference type="Pfam" id="PF07587"/>
    </source>
</evidence>
<dbReference type="InterPro" id="IPR022655">
    <property type="entry name" value="DUF1553"/>
</dbReference>
<organism evidence="3">
    <name type="scientific">Schlesneria paludicola</name>
    <dbReference type="NCBI Taxonomy" id="360056"/>
    <lineage>
        <taxon>Bacteria</taxon>
        <taxon>Pseudomonadati</taxon>
        <taxon>Planctomycetota</taxon>
        <taxon>Planctomycetia</taxon>
        <taxon>Planctomycetales</taxon>
        <taxon>Planctomycetaceae</taxon>
        <taxon>Schlesneria</taxon>
    </lineage>
</organism>
<protein>
    <submittedName>
        <fullName evidence="3">DUF1553 domain-containing protein</fullName>
    </submittedName>
</protein>
<gene>
    <name evidence="3" type="ORF">ENS64_00570</name>
</gene>
<feature type="domain" description="DUF1553" evidence="2">
    <location>
        <begin position="416"/>
        <end position="677"/>
    </location>
</feature>
<name>A0A7C4LIX9_9PLAN</name>
<comment type="caution">
    <text evidence="3">The sequence shown here is derived from an EMBL/GenBank/DDBJ whole genome shotgun (WGS) entry which is preliminary data.</text>
</comment>
<accession>A0A7C4LIX9</accession>
<dbReference type="PANTHER" id="PTHR35889">
    <property type="entry name" value="CYCLOINULO-OLIGOSACCHARIDE FRUCTANOTRANSFERASE-RELATED"/>
    <property type="match status" value="1"/>
</dbReference>
<sequence length="701" mass="78398">MNGVPGWEGTGCWRLIAGAWFVCLPLGVAATEPVERPIDPVERLHWAFQPLSRPSVPHPPEGLAAAHPIDAFLQARLHAAGLRALPTADRATLLRRATFDLTGLPPTPEELDAFLGDATPDAWERVVDRLLASPAYGERWAQHWLDLARFAETDGFEHDLPRPQAWRYRDWVIAALNDDLPLDLFLQWQIAGDLLAPDDPRALIATGFLLCGPDMPDINNQDERRHVLLNELTAAVGEVYLGLQVGCAQCHDHKVDPISQLDFYRLRAFFEAGDIFQDHVIATPAERAADQQLRAQRGALAGPLEGELKRLEDTARQRLRDQNPDLPPTADNLRGVLTAEEQALQHTLKQQLARLPPVPDLPKGRVFREGSSRPAHWYARGDFRRPMAEVAPAFPRIADLPGLSPGDGGPAKLRSRRELAFWLTDPHHPLVPRVLVNRIWQFHFGHGLVRTPSDFGFNGGEPTHPELLDWLAAELPRRQWSLKALHRLIVTSAAYQRSARPAANVDEVWSQLVAADPENRLWGRREPLRLDGESLRDALLAVSGRLSDRQGGPGVRPPLPAELVSTLLKNQWTVSPNVEDHHRRSIYLFVRRNLRYPLFEAFDRPDTNHSCPQRSRSTVAPQALVLMNGELAADLAKALADRLQADHPAAPEVQIASAYRRCLGRFPTPSEKERAAVFVQQEGLASFCLALFNLNEFLYID</sequence>
<evidence type="ECO:0000259" key="1">
    <source>
        <dbReference type="Pfam" id="PF07583"/>
    </source>
</evidence>
<dbReference type="Pfam" id="PF07583">
    <property type="entry name" value="PSCyt2"/>
    <property type="match status" value="1"/>
</dbReference>